<dbReference type="InParanoid" id="E4X015"/>
<evidence type="ECO:0008006" key="8">
    <source>
        <dbReference type="Google" id="ProtNLM"/>
    </source>
</evidence>
<dbReference type="InterPro" id="IPR036857">
    <property type="entry name" value="Thyroglobulin_1_sf"/>
</dbReference>
<dbReference type="CDD" id="cd00109">
    <property type="entry name" value="Kunitz-type"/>
    <property type="match status" value="2"/>
</dbReference>
<feature type="domain" description="Thyroglobulin type-1" evidence="5">
    <location>
        <begin position="68"/>
        <end position="133"/>
    </location>
</feature>
<dbReference type="EMBL" id="FN653020">
    <property type="protein sequence ID" value="CBY23113.1"/>
    <property type="molecule type" value="Genomic_DNA"/>
</dbReference>
<feature type="signal peptide" evidence="3">
    <location>
        <begin position="1"/>
        <end position="25"/>
    </location>
</feature>
<comment type="caution">
    <text evidence="2">Lacks conserved residue(s) required for the propagation of feature annotation.</text>
</comment>
<evidence type="ECO:0000313" key="6">
    <source>
        <dbReference type="EMBL" id="CBY23113.1"/>
    </source>
</evidence>
<reference evidence="6" key="1">
    <citation type="journal article" date="2010" name="Science">
        <title>Plasticity of animal genome architecture unmasked by rapid evolution of a pelagic tunicate.</title>
        <authorList>
            <person name="Denoeud F."/>
            <person name="Henriet S."/>
            <person name="Mungpakdee S."/>
            <person name="Aury J.M."/>
            <person name="Da Silva C."/>
            <person name="Brinkmann H."/>
            <person name="Mikhaleva J."/>
            <person name="Olsen L.C."/>
            <person name="Jubin C."/>
            <person name="Canestro C."/>
            <person name="Bouquet J.M."/>
            <person name="Danks G."/>
            <person name="Poulain J."/>
            <person name="Campsteijn C."/>
            <person name="Adamski M."/>
            <person name="Cross I."/>
            <person name="Yadetie F."/>
            <person name="Muffato M."/>
            <person name="Louis A."/>
            <person name="Butcher S."/>
            <person name="Tsagkogeorga G."/>
            <person name="Konrad A."/>
            <person name="Singh S."/>
            <person name="Jensen M.F."/>
            <person name="Cong E.H."/>
            <person name="Eikeseth-Otteraa H."/>
            <person name="Noel B."/>
            <person name="Anthouard V."/>
            <person name="Porcel B.M."/>
            <person name="Kachouri-Lafond R."/>
            <person name="Nishino A."/>
            <person name="Ugolini M."/>
            <person name="Chourrout P."/>
            <person name="Nishida H."/>
            <person name="Aasland R."/>
            <person name="Huzurbazar S."/>
            <person name="Westhof E."/>
            <person name="Delsuc F."/>
            <person name="Lehrach H."/>
            <person name="Reinhardt R."/>
            <person name="Weissenbach J."/>
            <person name="Roy S.W."/>
            <person name="Artiguenave F."/>
            <person name="Postlethwait J.H."/>
            <person name="Manak J.R."/>
            <person name="Thompson E.M."/>
            <person name="Jaillon O."/>
            <person name="Du Pasquier L."/>
            <person name="Boudinot P."/>
            <person name="Liberles D.A."/>
            <person name="Volff J.N."/>
            <person name="Philippe H."/>
            <person name="Lenhard B."/>
            <person name="Roest Crollius H."/>
            <person name="Wincker P."/>
            <person name="Chourrout D."/>
        </authorList>
    </citation>
    <scope>NUCLEOTIDE SEQUENCE [LARGE SCALE GENOMIC DNA]</scope>
</reference>
<dbReference type="Pfam" id="PF00014">
    <property type="entry name" value="Kunitz_BPTI"/>
    <property type="match status" value="2"/>
</dbReference>
<evidence type="ECO:0000256" key="1">
    <source>
        <dbReference type="ARBA" id="ARBA00023157"/>
    </source>
</evidence>
<dbReference type="PROSITE" id="PS51162">
    <property type="entry name" value="THYROGLOBULIN_1_2"/>
    <property type="match status" value="1"/>
</dbReference>
<dbReference type="PROSITE" id="PS50279">
    <property type="entry name" value="BPTI_KUNITZ_2"/>
    <property type="match status" value="2"/>
</dbReference>
<evidence type="ECO:0000313" key="7">
    <source>
        <dbReference type="Proteomes" id="UP000001307"/>
    </source>
</evidence>
<dbReference type="Proteomes" id="UP000001307">
    <property type="component" value="Unassembled WGS sequence"/>
</dbReference>
<dbReference type="PRINTS" id="PR00759">
    <property type="entry name" value="BASICPTASE"/>
</dbReference>
<feature type="domain" description="BPTI/Kunitz inhibitor" evidence="4">
    <location>
        <begin position="370"/>
        <end position="425"/>
    </location>
</feature>
<name>E4X015_OIKDI</name>
<feature type="domain" description="BPTI/Kunitz inhibitor" evidence="4">
    <location>
        <begin position="200"/>
        <end position="268"/>
    </location>
</feature>
<gene>
    <name evidence="6" type="ORF">GSOID_T00015041001</name>
</gene>
<evidence type="ECO:0000259" key="4">
    <source>
        <dbReference type="PROSITE" id="PS50279"/>
    </source>
</evidence>
<dbReference type="Pfam" id="PF00086">
    <property type="entry name" value="Thyroglobulin_1"/>
    <property type="match status" value="1"/>
</dbReference>
<accession>E4X015</accession>
<dbReference type="SUPFAM" id="SSF57362">
    <property type="entry name" value="BPTI-like"/>
    <property type="match status" value="2"/>
</dbReference>
<dbReference type="PANTHER" id="PTHR10083">
    <property type="entry name" value="KUNITZ-TYPE PROTEASE INHIBITOR-RELATED"/>
    <property type="match status" value="1"/>
</dbReference>
<dbReference type="InterPro" id="IPR000716">
    <property type="entry name" value="Thyroglobulin_1"/>
</dbReference>
<evidence type="ECO:0000259" key="5">
    <source>
        <dbReference type="PROSITE" id="PS51162"/>
    </source>
</evidence>
<protein>
    <recommendedName>
        <fullName evidence="8">BPTI/Kunitz inhibitor domain-containing protein</fullName>
    </recommendedName>
</protein>
<dbReference type="SMART" id="SM00211">
    <property type="entry name" value="TY"/>
    <property type="match status" value="1"/>
</dbReference>
<keyword evidence="3" id="KW-0732">Signal</keyword>
<proteinExistence type="predicted"/>
<dbReference type="OrthoDB" id="4473401at2759"/>
<feature type="chain" id="PRO_5003190764" description="BPTI/Kunitz inhibitor domain-containing protein" evidence="3">
    <location>
        <begin position="26"/>
        <end position="485"/>
    </location>
</feature>
<dbReference type="InterPro" id="IPR050098">
    <property type="entry name" value="TFPI/VKTCI-like"/>
</dbReference>
<dbReference type="SMART" id="SM00131">
    <property type="entry name" value="KU"/>
    <property type="match status" value="2"/>
</dbReference>
<evidence type="ECO:0000256" key="3">
    <source>
        <dbReference type="SAM" id="SignalP"/>
    </source>
</evidence>
<sequence length="485" mass="54059">MERSARLLAIGTLLLTRFAPPPANAQFAEFADLEDEEKETASPTFTSLWLASIWWEAGYQQGRGESKYPSCNEIRMAMKAKKSFDEYQLPDCDASGLWTPLQCSDKNCWCVFVDSGYRIQKVPFGEVDSMLICPKMYLFKTDPCNVAQTPLFTCRNVRVSKQKWIYNSISKKCEVQESCTGFASAQECTNTCDPVPMSLCTMPLNRGNCSSEPLNPLIAPSAEEVLSKLTQERFYFDQSKNVCVKFDFGSCGGNSNNFPSSLECLGTCIKDTTVTVQARIGQQLVSLQLPAWLVVQLGLSETEPRDIAPDVLPMVFQYARQPLLSATAVDLAEQANDEIVGMRLIGTQQGIAARTADRDMIEMPEKPARCMAPTIPGECRAYVPAWYYDSEADACKVFVWGGCWGRLEREQQNNFADKSSCAEICSGVDRNRNPVFFRQFLSRGDDESLGGARQPDMNVGLPPMAVPFEFVGEQRDMLDNLMMLG</sequence>
<dbReference type="SUPFAM" id="SSF57610">
    <property type="entry name" value="Thyroglobulin type-1 domain"/>
    <property type="match status" value="1"/>
</dbReference>
<dbReference type="GO" id="GO:0004867">
    <property type="term" value="F:serine-type endopeptidase inhibitor activity"/>
    <property type="evidence" value="ECO:0007669"/>
    <property type="project" value="InterPro"/>
</dbReference>
<dbReference type="MEROPS" id="I02.955"/>
<dbReference type="InterPro" id="IPR036880">
    <property type="entry name" value="Kunitz_BPTI_sf"/>
</dbReference>
<dbReference type="Gene3D" id="4.10.410.10">
    <property type="entry name" value="Pancreatic trypsin inhibitor Kunitz domain"/>
    <property type="match status" value="2"/>
</dbReference>
<keyword evidence="7" id="KW-1185">Reference proteome</keyword>
<organism evidence="6">
    <name type="scientific">Oikopleura dioica</name>
    <name type="common">Tunicate</name>
    <dbReference type="NCBI Taxonomy" id="34765"/>
    <lineage>
        <taxon>Eukaryota</taxon>
        <taxon>Metazoa</taxon>
        <taxon>Chordata</taxon>
        <taxon>Tunicata</taxon>
        <taxon>Appendicularia</taxon>
        <taxon>Copelata</taxon>
        <taxon>Oikopleuridae</taxon>
        <taxon>Oikopleura</taxon>
    </lineage>
</organism>
<dbReference type="InterPro" id="IPR002223">
    <property type="entry name" value="Kunitz_BPTI"/>
</dbReference>
<dbReference type="AlphaFoldDB" id="E4X015"/>
<dbReference type="Gene3D" id="4.10.800.10">
    <property type="entry name" value="Thyroglobulin type-1"/>
    <property type="match status" value="1"/>
</dbReference>
<keyword evidence="1" id="KW-1015">Disulfide bond</keyword>
<evidence type="ECO:0000256" key="2">
    <source>
        <dbReference type="PROSITE-ProRule" id="PRU00500"/>
    </source>
</evidence>